<accession>A0A2L1IXA1</accession>
<evidence type="ECO:0000313" key="4">
    <source>
        <dbReference type="Proteomes" id="UP000240601"/>
    </source>
</evidence>
<gene>
    <name evidence="3" type="ORF">SEA_FLAPPER_76</name>
</gene>
<name>A0A2L1IXA1_9CAUD</name>
<feature type="compositionally biased region" description="Polar residues" evidence="1">
    <location>
        <begin position="153"/>
        <end position="165"/>
    </location>
</feature>
<feature type="domain" description="4Fe-4S Wbl-type" evidence="2">
    <location>
        <begin position="53"/>
        <end position="130"/>
    </location>
</feature>
<dbReference type="InterPro" id="IPR034768">
    <property type="entry name" value="4FE4S_WBL"/>
</dbReference>
<evidence type="ECO:0000256" key="1">
    <source>
        <dbReference type="SAM" id="MobiDB-lite"/>
    </source>
</evidence>
<proteinExistence type="predicted"/>
<dbReference type="EMBL" id="MG757157">
    <property type="protein sequence ID" value="AVD99819.1"/>
    <property type="molecule type" value="Genomic_DNA"/>
</dbReference>
<dbReference type="Proteomes" id="UP000240601">
    <property type="component" value="Segment"/>
</dbReference>
<dbReference type="PROSITE" id="PS51674">
    <property type="entry name" value="4FE4S_WBL"/>
    <property type="match status" value="1"/>
</dbReference>
<dbReference type="Pfam" id="PF02467">
    <property type="entry name" value="Whib"/>
    <property type="match status" value="1"/>
</dbReference>
<keyword evidence="4" id="KW-1185">Reference proteome</keyword>
<feature type="region of interest" description="Disordered" evidence="1">
    <location>
        <begin position="150"/>
        <end position="207"/>
    </location>
</feature>
<protein>
    <submittedName>
        <fullName evidence="3">WhiB family transcription factor</fullName>
    </submittedName>
</protein>
<reference evidence="3 4" key="1">
    <citation type="submission" date="2018-01" db="EMBL/GenBank/DDBJ databases">
        <authorList>
            <person name="Freeman E."/>
            <person name="St-Pierre M."/>
            <person name="Tero B."/>
            <person name="Wilson B."/>
            <person name="King B."/>
            <person name="Molloy S.D."/>
            <person name="Garlena R.A."/>
            <person name="Russell D.A."/>
            <person name="Pope W.H."/>
            <person name="Jacobs-Sera D."/>
            <person name="Hendrix R.W."/>
            <person name="Hatfull G.F."/>
        </authorList>
    </citation>
    <scope>NUCLEOTIDE SEQUENCE [LARGE SCALE GENOMIC DNA]</scope>
</reference>
<organism evidence="3 4">
    <name type="scientific">Gordonia phage Flapper</name>
    <dbReference type="NCBI Taxonomy" id="2079415"/>
    <lineage>
        <taxon>Viruses</taxon>
        <taxon>Duplodnaviria</taxon>
        <taxon>Heunggongvirae</taxon>
        <taxon>Uroviricota</taxon>
        <taxon>Caudoviricetes</taxon>
        <taxon>Zierdtviridae</taxon>
        <taxon>Emilbogenvirinae</taxon>
        <taxon>Gruunavirus</taxon>
        <taxon>Gruunavirus flapper</taxon>
    </lineage>
</organism>
<feature type="region of interest" description="Disordered" evidence="1">
    <location>
        <begin position="1"/>
        <end position="35"/>
    </location>
</feature>
<evidence type="ECO:0000259" key="2">
    <source>
        <dbReference type="PROSITE" id="PS51674"/>
    </source>
</evidence>
<evidence type="ECO:0000313" key="3">
    <source>
        <dbReference type="EMBL" id="AVD99819.1"/>
    </source>
</evidence>
<sequence>MKVRRGSLVIRGTNVLNGPRPAKGQPKPASGPPRPAAVFVIPPEPDEHQDWLADAQCGGLGDAFIPDMQERQRTGPEGREELREQDRMAMRICESCPVRQLCARRGIETAHEITRLNGIWAGLQFTGAESKKSYIRKLEHLFEVMNDGEIQWEPSNSNPTVRQPPSESPLCETDTSGSNSPMTTLPLPPSTSGGRPAPLEASDTVSC</sequence>